<evidence type="ECO:0000256" key="2">
    <source>
        <dbReference type="ARBA" id="ARBA00023315"/>
    </source>
</evidence>
<evidence type="ECO:0000256" key="1">
    <source>
        <dbReference type="ARBA" id="ARBA00022679"/>
    </source>
</evidence>
<reference evidence="4" key="1">
    <citation type="journal article" date="2014" name="Int. J. Syst. Evol. Microbiol.">
        <title>Complete genome sequence of Corynebacterium casei LMG S-19264T (=DSM 44701T), isolated from a smear-ripened cheese.</title>
        <authorList>
            <consortium name="US DOE Joint Genome Institute (JGI-PGF)"/>
            <person name="Walter F."/>
            <person name="Albersmeier A."/>
            <person name="Kalinowski J."/>
            <person name="Ruckert C."/>
        </authorList>
    </citation>
    <scope>NUCLEOTIDE SEQUENCE</scope>
    <source>
        <strain evidence="4">KCTC 12343</strain>
    </source>
</reference>
<keyword evidence="1" id="KW-0808">Transferase</keyword>
<dbReference type="SUPFAM" id="SSF55729">
    <property type="entry name" value="Acyl-CoA N-acyltransferases (Nat)"/>
    <property type="match status" value="1"/>
</dbReference>
<accession>A0A411X023</accession>
<name>A0A411X023_9BURK</name>
<evidence type="ECO:0000313" key="5">
    <source>
        <dbReference type="EMBL" id="QBI02290.1"/>
    </source>
</evidence>
<reference evidence="5 6" key="2">
    <citation type="submission" date="2019-02" db="EMBL/GenBank/DDBJ databases">
        <title>Draft Genome Sequences of Six Type Strains of the Genus Massilia.</title>
        <authorList>
            <person name="Miess H."/>
            <person name="Frediansyhah A."/>
            <person name="Gross H."/>
        </authorList>
    </citation>
    <scope>NUCLEOTIDE SEQUENCE [LARGE SCALE GENOMIC DNA]</scope>
    <source>
        <strain evidence="5 6">DSM 17472</strain>
    </source>
</reference>
<feature type="domain" description="N-acetyltransferase" evidence="3">
    <location>
        <begin position="37"/>
        <end position="156"/>
    </location>
</feature>
<keyword evidence="2" id="KW-0012">Acyltransferase</keyword>
<reference evidence="4" key="3">
    <citation type="submission" date="2022-12" db="EMBL/GenBank/DDBJ databases">
        <authorList>
            <person name="Sun Q."/>
            <person name="Kim S."/>
        </authorList>
    </citation>
    <scope>NUCLEOTIDE SEQUENCE</scope>
    <source>
        <strain evidence="4">KCTC 12343</strain>
    </source>
</reference>
<dbReference type="InterPro" id="IPR050832">
    <property type="entry name" value="Bact_Acetyltransf"/>
</dbReference>
<evidence type="ECO:0000259" key="3">
    <source>
        <dbReference type="PROSITE" id="PS51186"/>
    </source>
</evidence>
<protein>
    <submittedName>
        <fullName evidence="4 5">N-acetyltransferase</fullName>
    </submittedName>
</protein>
<dbReference type="EMBL" id="CP036401">
    <property type="protein sequence ID" value="QBI02290.1"/>
    <property type="molecule type" value="Genomic_DNA"/>
</dbReference>
<dbReference type="RefSeq" id="WP_131146405.1">
    <property type="nucleotide sequence ID" value="NZ_BMWV01000022.1"/>
</dbReference>
<dbReference type="Pfam" id="PF00583">
    <property type="entry name" value="Acetyltransf_1"/>
    <property type="match status" value="1"/>
</dbReference>
<dbReference type="OrthoDB" id="9799092at2"/>
<evidence type="ECO:0000313" key="4">
    <source>
        <dbReference type="EMBL" id="GGY67254.1"/>
    </source>
</evidence>
<gene>
    <name evidence="5" type="ORF">EYF70_16660</name>
    <name evidence="4" type="ORF">GCM10007387_56860</name>
</gene>
<dbReference type="Gene3D" id="3.40.630.30">
    <property type="match status" value="1"/>
</dbReference>
<organism evidence="4 7">
    <name type="scientific">Pseudoduganella albidiflava</name>
    <dbReference type="NCBI Taxonomy" id="321983"/>
    <lineage>
        <taxon>Bacteria</taxon>
        <taxon>Pseudomonadati</taxon>
        <taxon>Pseudomonadota</taxon>
        <taxon>Betaproteobacteria</taxon>
        <taxon>Burkholderiales</taxon>
        <taxon>Oxalobacteraceae</taxon>
        <taxon>Telluria group</taxon>
        <taxon>Pseudoduganella</taxon>
    </lineage>
</organism>
<keyword evidence="6" id="KW-1185">Reference proteome</keyword>
<dbReference type="PROSITE" id="PS51186">
    <property type="entry name" value="GNAT"/>
    <property type="match status" value="1"/>
</dbReference>
<dbReference type="InterPro" id="IPR000182">
    <property type="entry name" value="GNAT_dom"/>
</dbReference>
<dbReference type="AlphaFoldDB" id="A0A411X023"/>
<dbReference type="CDD" id="cd04301">
    <property type="entry name" value="NAT_SF"/>
    <property type="match status" value="1"/>
</dbReference>
<dbReference type="Proteomes" id="UP000292307">
    <property type="component" value="Chromosome"/>
</dbReference>
<dbReference type="PANTHER" id="PTHR43877">
    <property type="entry name" value="AMINOALKYLPHOSPHONATE N-ACETYLTRANSFERASE-RELATED-RELATED"/>
    <property type="match status" value="1"/>
</dbReference>
<evidence type="ECO:0000313" key="7">
    <source>
        <dbReference type="Proteomes" id="UP000628442"/>
    </source>
</evidence>
<evidence type="ECO:0000313" key="6">
    <source>
        <dbReference type="Proteomes" id="UP000292307"/>
    </source>
</evidence>
<proteinExistence type="predicted"/>
<dbReference type="InterPro" id="IPR016181">
    <property type="entry name" value="Acyl_CoA_acyltransferase"/>
</dbReference>
<sequence>MAPTASIRMRKVLAAADGAAPPEFPDGVCAVPFVPALHARPAHALLAAAHPDRGESFDEWWTGLSRDAEFDADTFFIAIDAHGGVAGAAICWNVPFVKDIVVAPAWRRRGLGAALMRHAFAWFARRGHQHVDLKVDSGNVDARGLYHRLGMRELPA</sequence>
<dbReference type="Proteomes" id="UP000628442">
    <property type="component" value="Unassembled WGS sequence"/>
</dbReference>
<dbReference type="EMBL" id="BMWV01000022">
    <property type="protein sequence ID" value="GGY67254.1"/>
    <property type="molecule type" value="Genomic_DNA"/>
</dbReference>
<dbReference type="GO" id="GO:0016747">
    <property type="term" value="F:acyltransferase activity, transferring groups other than amino-acyl groups"/>
    <property type="evidence" value="ECO:0007669"/>
    <property type="project" value="InterPro"/>
</dbReference>